<organism evidence="3 4">
    <name type="scientific">Candidatus Nitrosocaldus cavascurensis</name>
    <dbReference type="NCBI Taxonomy" id="2058097"/>
    <lineage>
        <taxon>Archaea</taxon>
        <taxon>Nitrososphaerota</taxon>
        <taxon>Nitrososphaeria</taxon>
        <taxon>Candidatus Nitrosocaldales</taxon>
        <taxon>Candidatus Nitrosocaldaceae</taxon>
        <taxon>Candidatus Nitrosocaldus</taxon>
    </lineage>
</organism>
<evidence type="ECO:0000313" key="4">
    <source>
        <dbReference type="Proteomes" id="UP000236248"/>
    </source>
</evidence>
<protein>
    <recommendedName>
        <fullName evidence="2">SWIM-type domain-containing protein</fullName>
    </recommendedName>
</protein>
<dbReference type="InterPro" id="IPR007527">
    <property type="entry name" value="Znf_SWIM"/>
</dbReference>
<accession>A0A2K5ARD0</accession>
<dbReference type="Pfam" id="PF04434">
    <property type="entry name" value="SWIM"/>
    <property type="match status" value="1"/>
</dbReference>
<evidence type="ECO:0000313" key="3">
    <source>
        <dbReference type="EMBL" id="SPC34211.1"/>
    </source>
</evidence>
<dbReference type="EMBL" id="LT981265">
    <property type="protein sequence ID" value="SPC34211.1"/>
    <property type="molecule type" value="Genomic_DNA"/>
</dbReference>
<evidence type="ECO:0000256" key="1">
    <source>
        <dbReference type="PROSITE-ProRule" id="PRU00325"/>
    </source>
</evidence>
<feature type="domain" description="SWIM-type" evidence="2">
    <location>
        <begin position="28"/>
        <end position="59"/>
    </location>
</feature>
<keyword evidence="4" id="KW-1185">Reference proteome</keyword>
<dbReference type="Proteomes" id="UP000236248">
    <property type="component" value="Chromosome NCAV"/>
</dbReference>
<dbReference type="KEGG" id="ncv:NCAV_1034"/>
<proteinExistence type="predicted"/>
<keyword evidence="1" id="KW-0863">Zinc-finger</keyword>
<reference evidence="4" key="1">
    <citation type="submission" date="2018-01" db="EMBL/GenBank/DDBJ databases">
        <authorList>
            <person name="Kerou L M."/>
        </authorList>
    </citation>
    <scope>NUCLEOTIDE SEQUENCE [LARGE SCALE GENOMIC DNA]</scope>
    <source>
        <strain evidence="4">SCU2</strain>
    </source>
</reference>
<dbReference type="GO" id="GO:0008270">
    <property type="term" value="F:zinc ion binding"/>
    <property type="evidence" value="ECO:0007669"/>
    <property type="project" value="UniProtKB-KW"/>
</dbReference>
<name>A0A2K5ARD0_9ARCH</name>
<dbReference type="AlphaFoldDB" id="A0A2K5ARD0"/>
<evidence type="ECO:0000259" key="2">
    <source>
        <dbReference type="PROSITE" id="PS50966"/>
    </source>
</evidence>
<keyword evidence="1" id="KW-0479">Metal-binding</keyword>
<sequence length="84" mass="9858">MKAKEETLMVENIGNGYRVTNFTKGSEYKVTLVPLNCTCPSFKFRRQCKHIDMVKRIAEKERKEEEQRHKGIAVERTEDLLVLD</sequence>
<gene>
    <name evidence="3" type="ORF">NCAV_1034</name>
</gene>
<dbReference type="PROSITE" id="PS50966">
    <property type="entry name" value="ZF_SWIM"/>
    <property type="match status" value="1"/>
</dbReference>
<keyword evidence="1" id="KW-0862">Zinc</keyword>